<organism evidence="1 2">
    <name type="scientific">Rhodovarius crocodyli</name>
    <dbReference type="NCBI Taxonomy" id="1979269"/>
    <lineage>
        <taxon>Bacteria</taxon>
        <taxon>Pseudomonadati</taxon>
        <taxon>Pseudomonadota</taxon>
        <taxon>Alphaproteobacteria</taxon>
        <taxon>Acetobacterales</taxon>
        <taxon>Roseomonadaceae</taxon>
        <taxon>Rhodovarius</taxon>
    </lineage>
</organism>
<proteinExistence type="predicted"/>
<accession>A0A437LZ62</accession>
<dbReference type="Proteomes" id="UP000282957">
    <property type="component" value="Unassembled WGS sequence"/>
</dbReference>
<dbReference type="OrthoDB" id="7220388at2"/>
<sequence>MSLLTIIQDVAAELSLDRPSFVVGNPDPNVAHMLRLAQRVGSDLLSRGTWQALRAERTFNAIPGNTQDGEATATVLLESGTGPVLLEGTDDLAAPIPLDFGRFVPETFWDRTNHRLITGPVDAVRWQSLVGTTYDGPERWFTRRGNTLLIVPAMQGGEAMVFEYYTTAFIVSAAGALLTRWAADTDQALLPEELFTLGLIYFFSRDRGLPFEVARADYELRIKTELKNDQPDSQVMTAGDMFGTVRHSGGTPAPDFWGYRG</sequence>
<evidence type="ECO:0000313" key="2">
    <source>
        <dbReference type="Proteomes" id="UP000282957"/>
    </source>
</evidence>
<keyword evidence="2" id="KW-1185">Reference proteome</keyword>
<reference evidence="1 2" key="1">
    <citation type="submission" date="2019-01" db="EMBL/GenBank/DDBJ databases">
        <authorList>
            <person name="Chen W.-M."/>
        </authorList>
    </citation>
    <scope>NUCLEOTIDE SEQUENCE [LARGE SCALE GENOMIC DNA]</scope>
    <source>
        <strain evidence="1 2">CCP-6</strain>
    </source>
</reference>
<dbReference type="EMBL" id="SACL01000012">
    <property type="protein sequence ID" value="RVT90719.1"/>
    <property type="molecule type" value="Genomic_DNA"/>
</dbReference>
<dbReference type="RefSeq" id="WP_127789986.1">
    <property type="nucleotide sequence ID" value="NZ_SACL01000012.1"/>
</dbReference>
<name>A0A437LZ62_9PROT</name>
<gene>
    <name evidence="1" type="ORF">EOD42_23240</name>
</gene>
<evidence type="ECO:0000313" key="1">
    <source>
        <dbReference type="EMBL" id="RVT90719.1"/>
    </source>
</evidence>
<protein>
    <submittedName>
        <fullName evidence="1">Uncharacterized protein</fullName>
    </submittedName>
</protein>
<comment type="caution">
    <text evidence="1">The sequence shown here is derived from an EMBL/GenBank/DDBJ whole genome shotgun (WGS) entry which is preliminary data.</text>
</comment>
<dbReference type="AlphaFoldDB" id="A0A437LZ62"/>